<keyword evidence="3" id="KW-1185">Reference proteome</keyword>
<dbReference type="KEGG" id="mff:MFFC18_13360"/>
<gene>
    <name evidence="2" type="ORF">MFFC18_13360</name>
</gene>
<dbReference type="EMBL" id="CP042912">
    <property type="protein sequence ID" value="QEG21480.1"/>
    <property type="molecule type" value="Genomic_DNA"/>
</dbReference>
<feature type="region of interest" description="Disordered" evidence="1">
    <location>
        <begin position="288"/>
        <end position="338"/>
    </location>
</feature>
<proteinExistence type="predicted"/>
<sequence>MVASTQKAPHSIQARSASEWFGIWPQNHSLALRARIHIEPVSTRHCPIPTPRHQRKPQLRIRRASAPLREANHQPSLPLTFPCRSALSPALNTSPKRKRVVRNLPAESHTQYEPRSLIALASDSLERLRVVRNLAAEPLAGASGLYSLALRARIYIESRTVRHCPIPTPRHERKLQLRIHCASAPLREANHQPSLPLTFPCRSALSPALNTSPKRQRVVRNLRAESPPNTTRSLSAFASESFARLRVVRNLAAEPLACASGLYSLVLILAGASHPYSHRARIYRTAPNPRAKAPTHTPAPHPSPHPRQPTARKAEPAPQPDQLHRPSSKATKPPGSSH</sequence>
<dbReference type="Proteomes" id="UP000322214">
    <property type="component" value="Chromosome"/>
</dbReference>
<feature type="compositionally biased region" description="Pro residues" evidence="1">
    <location>
        <begin position="297"/>
        <end position="307"/>
    </location>
</feature>
<evidence type="ECO:0000256" key="1">
    <source>
        <dbReference type="SAM" id="MobiDB-lite"/>
    </source>
</evidence>
<feature type="compositionally biased region" description="Polar residues" evidence="1">
    <location>
        <begin position="328"/>
        <end position="338"/>
    </location>
</feature>
<accession>A0A5B9P9B1</accession>
<protein>
    <submittedName>
        <fullName evidence="2">Uncharacterized protein</fullName>
    </submittedName>
</protein>
<evidence type="ECO:0000313" key="3">
    <source>
        <dbReference type="Proteomes" id="UP000322214"/>
    </source>
</evidence>
<reference evidence="2 3" key="1">
    <citation type="submission" date="2019-08" db="EMBL/GenBank/DDBJ databases">
        <title>Deep-cultivation of Planctomycetes and their phenomic and genomic characterization uncovers novel biology.</title>
        <authorList>
            <person name="Wiegand S."/>
            <person name="Jogler M."/>
            <person name="Boedeker C."/>
            <person name="Pinto D."/>
            <person name="Vollmers J."/>
            <person name="Rivas-Marin E."/>
            <person name="Kohn T."/>
            <person name="Peeters S.H."/>
            <person name="Heuer A."/>
            <person name="Rast P."/>
            <person name="Oberbeckmann S."/>
            <person name="Bunk B."/>
            <person name="Jeske O."/>
            <person name="Meyerdierks A."/>
            <person name="Storesund J.E."/>
            <person name="Kallscheuer N."/>
            <person name="Luecker S."/>
            <person name="Lage O.M."/>
            <person name="Pohl T."/>
            <person name="Merkel B.J."/>
            <person name="Hornburger P."/>
            <person name="Mueller R.-W."/>
            <person name="Bruemmer F."/>
            <person name="Labrenz M."/>
            <person name="Spormann A.M."/>
            <person name="Op den Camp H."/>
            <person name="Overmann J."/>
            <person name="Amann R."/>
            <person name="Jetten M.S.M."/>
            <person name="Mascher T."/>
            <person name="Medema M.H."/>
            <person name="Devos D.P."/>
            <person name="Kaster A.-K."/>
            <person name="Ovreas L."/>
            <person name="Rohde M."/>
            <person name="Galperin M.Y."/>
            <person name="Jogler C."/>
        </authorList>
    </citation>
    <scope>NUCLEOTIDE SEQUENCE [LARGE SCALE GENOMIC DNA]</scope>
    <source>
        <strain evidence="2 3">FC18</strain>
    </source>
</reference>
<dbReference type="AlphaFoldDB" id="A0A5B9P9B1"/>
<organism evidence="2 3">
    <name type="scientific">Mariniblastus fucicola</name>
    <dbReference type="NCBI Taxonomy" id="980251"/>
    <lineage>
        <taxon>Bacteria</taxon>
        <taxon>Pseudomonadati</taxon>
        <taxon>Planctomycetota</taxon>
        <taxon>Planctomycetia</taxon>
        <taxon>Pirellulales</taxon>
        <taxon>Pirellulaceae</taxon>
        <taxon>Mariniblastus</taxon>
    </lineage>
</organism>
<name>A0A5B9P9B1_9BACT</name>
<evidence type="ECO:0000313" key="2">
    <source>
        <dbReference type="EMBL" id="QEG21480.1"/>
    </source>
</evidence>